<comment type="similarity">
    <text evidence="5">Belongs to the eIF-3 subunit D family.</text>
</comment>
<evidence type="ECO:0000256" key="3">
    <source>
        <dbReference type="ARBA" id="ARBA00022884"/>
    </source>
</evidence>
<dbReference type="EMBL" id="CANHGI010000003">
    <property type="protein sequence ID" value="CAI5444690.1"/>
    <property type="molecule type" value="Genomic_DNA"/>
</dbReference>
<name>A0A9P1IHG4_9PELO</name>
<gene>
    <name evidence="5" type="primary">eif-3.D</name>
    <name evidence="8" type="ORF">CAMP_LOCUS7327</name>
</gene>
<dbReference type="GO" id="GO:0033290">
    <property type="term" value="C:eukaryotic 48S preinitiation complex"/>
    <property type="evidence" value="ECO:0007669"/>
    <property type="project" value="UniProtKB-UniRule"/>
</dbReference>
<comment type="domain">
    <text evidence="5">The RNA gate region regulates mRNA cap recognition to prevent promiscuous mRNA-binding before assembly of eif3d into the full eukaryotic translation initiation factor 3 (eIF-3) complex.</text>
</comment>
<reference evidence="8" key="1">
    <citation type="submission" date="2022-11" db="EMBL/GenBank/DDBJ databases">
        <authorList>
            <person name="Kikuchi T."/>
        </authorList>
    </citation>
    <scope>NUCLEOTIDE SEQUENCE</scope>
    <source>
        <strain evidence="8">PS1010</strain>
    </source>
</reference>
<keyword evidence="9" id="KW-1185">Reference proteome</keyword>
<comment type="subunit">
    <text evidence="5">Component of the eukaryotic translation initiation factor 3 (eIF-3) complex.</text>
</comment>
<keyword evidence="1 5" id="KW-0963">Cytoplasm</keyword>
<organism evidence="8 9">
    <name type="scientific">Caenorhabditis angaria</name>
    <dbReference type="NCBI Taxonomy" id="860376"/>
    <lineage>
        <taxon>Eukaryota</taxon>
        <taxon>Metazoa</taxon>
        <taxon>Ecdysozoa</taxon>
        <taxon>Nematoda</taxon>
        <taxon>Chromadorea</taxon>
        <taxon>Rhabditida</taxon>
        <taxon>Rhabditina</taxon>
        <taxon>Rhabditomorpha</taxon>
        <taxon>Rhabditoidea</taxon>
        <taxon>Rhabditidae</taxon>
        <taxon>Peloderinae</taxon>
        <taxon>Caenorhabditis</taxon>
    </lineage>
</organism>
<dbReference type="Pfam" id="PF05091">
    <property type="entry name" value="eIF-3_zeta"/>
    <property type="match status" value="1"/>
</dbReference>
<dbReference type="PANTHER" id="PTHR12399">
    <property type="entry name" value="EUKARYOTIC TRANSLATION INITIATION FACTOR 3 SUBUNIT 7"/>
    <property type="match status" value="1"/>
</dbReference>
<protein>
    <recommendedName>
        <fullName evidence="5">Eukaryotic translation initiation factor 3 subunit D</fullName>
        <shortName evidence="5">eIF3d</shortName>
    </recommendedName>
    <alternativeName>
        <fullName evidence="5">Eukaryotic translation initiation factor 3 subunit 7</fullName>
    </alternativeName>
</protein>
<dbReference type="GO" id="GO:0002191">
    <property type="term" value="P:cap-dependent translational initiation"/>
    <property type="evidence" value="ECO:0007669"/>
    <property type="project" value="UniProtKB-UniRule"/>
</dbReference>
<dbReference type="GO" id="GO:0005852">
    <property type="term" value="C:eukaryotic translation initiation factor 3 complex"/>
    <property type="evidence" value="ECO:0007669"/>
    <property type="project" value="UniProtKB-UniRule"/>
</dbReference>
<keyword evidence="3" id="KW-0694">RNA-binding</keyword>
<dbReference type="GO" id="GO:0098808">
    <property type="term" value="F:mRNA cap binding"/>
    <property type="evidence" value="ECO:0007669"/>
    <property type="project" value="UniProtKB-UniRule"/>
</dbReference>
<dbReference type="InterPro" id="IPR007783">
    <property type="entry name" value="eIF3d"/>
</dbReference>
<evidence type="ECO:0000256" key="4">
    <source>
        <dbReference type="ARBA" id="ARBA00022917"/>
    </source>
</evidence>
<feature type="compositionally biased region" description="Low complexity" evidence="7">
    <location>
        <begin position="150"/>
        <end position="159"/>
    </location>
</feature>
<keyword evidence="4 5" id="KW-0648">Protein biosynthesis</keyword>
<dbReference type="AlphaFoldDB" id="A0A9P1IHG4"/>
<evidence type="ECO:0000256" key="5">
    <source>
        <dbReference type="HAMAP-Rule" id="MF_03003"/>
    </source>
</evidence>
<dbReference type="PIRSF" id="PIRSF016281">
    <property type="entry name" value="EIF-3_zeta"/>
    <property type="match status" value="1"/>
</dbReference>
<feature type="coiled-coil region" evidence="6">
    <location>
        <begin position="107"/>
        <end position="134"/>
    </location>
</feature>
<comment type="function">
    <text evidence="5">mRNA cap-binding component of the eukaryotic translation initiation factor 3 (eIF-3) complex, which is involved in protein synthesis of a specialized repertoire of mRNAs and, together with other initiation factors, stimulates binding of mRNA and methionyl-tRNAi to the 40S ribosome. The eIF-3 complex specifically targets and initiates translation of a subset of mRNAs involved in cell proliferation. In the eIF-3 complex, eif3d specifically recognizes and binds the 7-methylguanosine cap of a subset of mRNAs.</text>
</comment>
<dbReference type="GO" id="GO:0016282">
    <property type="term" value="C:eukaryotic 43S preinitiation complex"/>
    <property type="evidence" value="ECO:0007669"/>
    <property type="project" value="UniProtKB-UniRule"/>
</dbReference>
<evidence type="ECO:0000313" key="9">
    <source>
        <dbReference type="Proteomes" id="UP001152747"/>
    </source>
</evidence>
<feature type="region of interest" description="Disordered" evidence="7">
    <location>
        <begin position="549"/>
        <end position="571"/>
    </location>
</feature>
<evidence type="ECO:0000256" key="2">
    <source>
        <dbReference type="ARBA" id="ARBA00022540"/>
    </source>
</evidence>
<evidence type="ECO:0000256" key="7">
    <source>
        <dbReference type="SAM" id="MobiDB-lite"/>
    </source>
</evidence>
<comment type="caution">
    <text evidence="5">Lacks conserved residue(s) required for the propagation of feature annotation.</text>
</comment>
<dbReference type="GO" id="GO:0001732">
    <property type="term" value="P:formation of cytoplasmic translation initiation complex"/>
    <property type="evidence" value="ECO:0007669"/>
    <property type="project" value="UniProtKB-UniRule"/>
</dbReference>
<feature type="compositionally biased region" description="Acidic residues" evidence="7">
    <location>
        <begin position="559"/>
        <end position="571"/>
    </location>
</feature>
<evidence type="ECO:0000256" key="1">
    <source>
        <dbReference type="ARBA" id="ARBA00022490"/>
    </source>
</evidence>
<dbReference type="Proteomes" id="UP001152747">
    <property type="component" value="Unassembled WGS sequence"/>
</dbReference>
<sequence>MALPNFELLSLSDNASGWGPLSPTSSQDSIPFQQYNKADRIGRVADWIGVDRFYRRGNERYNERMYGSAANAGSQFDYIHGMDDHNFQLVDSSKPLQRNPQRNFRVRQMHIRKMMQKENDKRELANQSQNMKMKRSIAKEQQRAFKMWQRRGGNARQGQRGQGGRFGGDRPKERLPSVQVRPEWSVLEEMNLSAFSKLALPNIHDGEDIGDHQYGILQYYEKSMDRITVKNSVPLQRCAGVYYNVTTTEDTVIQELAQSGVGNVFGTDIILATLMTAPRSVYSWDIVAYRIGDKLFFDKRNTKDILNPVETLTVSETSSETPPFDGTGINNAKDLSTEAFYINQNFRRQVVRRNEDGYKLKHPRAPFEEEEAGESGTAYKYRKWNLGNGVNGKPVELVVRTELDGVMIGPQSELQTLTIKAFNEWDSSQSGGVDWRTKLDSQKGAVMATEIKNNSAKVAKWTLQAVLAGSDTMKLGYVSRVSTRSTQNHVILGTQYVKPTEFASNIALNMDNCWGILRCVIDACMKQKPGKYLLMKDPQSAVIRLYQLPEGTFESDRESSDDENSDDDDDQ</sequence>
<evidence type="ECO:0000313" key="8">
    <source>
        <dbReference type="EMBL" id="CAI5444690.1"/>
    </source>
</evidence>
<dbReference type="GO" id="GO:0003743">
    <property type="term" value="F:translation initiation factor activity"/>
    <property type="evidence" value="ECO:0007669"/>
    <property type="project" value="UniProtKB-UniRule"/>
</dbReference>
<dbReference type="OrthoDB" id="16538at2759"/>
<keyword evidence="6" id="KW-0175">Coiled coil</keyword>
<comment type="subcellular location">
    <subcellularLocation>
        <location evidence="5">Cytoplasm</location>
    </subcellularLocation>
</comment>
<proteinExistence type="inferred from homology"/>
<accession>A0A9P1IHG4</accession>
<keyword evidence="2 5" id="KW-0396">Initiation factor</keyword>
<dbReference type="HAMAP" id="MF_03003">
    <property type="entry name" value="eIF3d"/>
    <property type="match status" value="1"/>
</dbReference>
<dbReference type="PANTHER" id="PTHR12399:SF0">
    <property type="entry name" value="EUKARYOTIC TRANSLATION INITIATION FACTOR 3 SUBUNIT D"/>
    <property type="match status" value="1"/>
</dbReference>
<comment type="caution">
    <text evidence="8">The sequence shown here is derived from an EMBL/GenBank/DDBJ whole genome shotgun (WGS) entry which is preliminary data.</text>
</comment>
<feature type="region of interest" description="Disordered" evidence="7">
    <location>
        <begin position="149"/>
        <end position="177"/>
    </location>
</feature>
<evidence type="ECO:0000256" key="6">
    <source>
        <dbReference type="SAM" id="Coils"/>
    </source>
</evidence>